<keyword evidence="2" id="KW-1185">Reference proteome</keyword>
<organism evidence="1 2">
    <name type="scientific">Blautia hydrogenotrophica (strain DSM 10507 / JCM 14656 / S5a33)</name>
    <name type="common">Ruminococcus hydrogenotrophicus</name>
    <dbReference type="NCBI Taxonomy" id="476272"/>
    <lineage>
        <taxon>Bacteria</taxon>
        <taxon>Bacillati</taxon>
        <taxon>Bacillota</taxon>
        <taxon>Clostridia</taxon>
        <taxon>Lachnospirales</taxon>
        <taxon>Lachnospiraceae</taxon>
        <taxon>Blautia</taxon>
    </lineage>
</organism>
<dbReference type="PATRIC" id="fig|476272.21.peg.773"/>
<dbReference type="Proteomes" id="UP000003100">
    <property type="component" value="Unassembled WGS sequence"/>
</dbReference>
<dbReference type="AlphaFoldDB" id="C0CP42"/>
<gene>
    <name evidence="1" type="ORF">RUMHYD_02643</name>
</gene>
<evidence type="ECO:0000313" key="2">
    <source>
        <dbReference type="Proteomes" id="UP000003100"/>
    </source>
</evidence>
<comment type="caution">
    <text evidence="1">The sequence shown here is derived from an EMBL/GenBank/DDBJ whole genome shotgun (WGS) entry which is preliminary data.</text>
</comment>
<protein>
    <submittedName>
        <fullName evidence="1">Uncharacterized protein</fullName>
    </submittedName>
</protein>
<dbReference type="EMBL" id="ACBZ01000145">
    <property type="protein sequence ID" value="EEG48426.1"/>
    <property type="molecule type" value="Genomic_DNA"/>
</dbReference>
<accession>C0CP42</accession>
<evidence type="ECO:0000313" key="1">
    <source>
        <dbReference type="EMBL" id="EEG48426.1"/>
    </source>
</evidence>
<name>C0CP42_BLAHS</name>
<reference evidence="1 2" key="2">
    <citation type="submission" date="2009-02" db="EMBL/GenBank/DDBJ databases">
        <title>Draft genome sequence of Blautia hydrogenotrophica DSM 10507 (Ruminococcus hydrogenotrophicus DSM 10507).</title>
        <authorList>
            <person name="Sudarsanam P."/>
            <person name="Ley R."/>
            <person name="Guruge J."/>
            <person name="Turnbaugh P.J."/>
            <person name="Mahowald M."/>
            <person name="Liep D."/>
            <person name="Gordon J."/>
        </authorList>
    </citation>
    <scope>NUCLEOTIDE SEQUENCE [LARGE SCALE GENOMIC DNA]</scope>
    <source>
        <strain evidence="2">DSM 10507 / JCM 14656 / S5a33</strain>
    </source>
</reference>
<dbReference type="HOGENOM" id="CLU_3266467_0_0_9"/>
<sequence length="41" mass="4867">MEGCNAFRNFEAFIIDIKRKNRDMFWKIKKTSGTKEGDKIV</sequence>
<proteinExistence type="predicted"/>
<reference evidence="1 2" key="1">
    <citation type="submission" date="2009-01" db="EMBL/GenBank/DDBJ databases">
        <authorList>
            <person name="Fulton L."/>
            <person name="Clifton S."/>
            <person name="Fulton B."/>
            <person name="Xu J."/>
            <person name="Minx P."/>
            <person name="Pepin K.H."/>
            <person name="Johnson M."/>
            <person name="Bhonagiri V."/>
            <person name="Nash W.E."/>
            <person name="Mardis E.R."/>
            <person name="Wilson R.K."/>
        </authorList>
    </citation>
    <scope>NUCLEOTIDE SEQUENCE [LARGE SCALE GENOMIC DNA]</scope>
    <source>
        <strain evidence="2">DSM 10507 / JCM 14656 / S5a33</strain>
    </source>
</reference>